<dbReference type="Gene3D" id="2.60.40.10">
    <property type="entry name" value="Immunoglobulins"/>
    <property type="match status" value="1"/>
</dbReference>
<evidence type="ECO:0000256" key="7">
    <source>
        <dbReference type="ARBA" id="ARBA00023157"/>
    </source>
</evidence>
<dbReference type="PANTHER" id="PTHR25466:SF9">
    <property type="entry name" value="FIBRONECTIN TYPE-III DOMAIN-CONTAINING PROTEIN"/>
    <property type="match status" value="1"/>
</dbReference>
<protein>
    <recommendedName>
        <fullName evidence="12">Ig-like domain-containing protein</fullName>
    </recommendedName>
</protein>
<organism evidence="13 14">
    <name type="scientific">Oreochromis aureus</name>
    <name type="common">Israeli tilapia</name>
    <name type="synonym">Chromis aureus</name>
    <dbReference type="NCBI Taxonomy" id="47969"/>
    <lineage>
        <taxon>Eukaryota</taxon>
        <taxon>Metazoa</taxon>
        <taxon>Chordata</taxon>
        <taxon>Craniata</taxon>
        <taxon>Vertebrata</taxon>
        <taxon>Euteleostomi</taxon>
        <taxon>Actinopterygii</taxon>
        <taxon>Neopterygii</taxon>
        <taxon>Teleostei</taxon>
        <taxon>Neoteleostei</taxon>
        <taxon>Acanthomorphata</taxon>
        <taxon>Ovalentaria</taxon>
        <taxon>Cichlomorphae</taxon>
        <taxon>Cichliformes</taxon>
        <taxon>Cichlidae</taxon>
        <taxon>African cichlids</taxon>
        <taxon>Pseudocrenilabrinae</taxon>
        <taxon>Oreochromini</taxon>
        <taxon>Oreochromis</taxon>
    </lineage>
</organism>
<evidence type="ECO:0000256" key="2">
    <source>
        <dbReference type="ARBA" id="ARBA00022475"/>
    </source>
</evidence>
<dbReference type="InterPro" id="IPR051713">
    <property type="entry name" value="T-cell_Activation_Regulation"/>
</dbReference>
<dbReference type="GO" id="GO:0042102">
    <property type="term" value="P:positive regulation of T cell proliferation"/>
    <property type="evidence" value="ECO:0007669"/>
    <property type="project" value="TreeGrafter"/>
</dbReference>
<keyword evidence="7" id="KW-1015">Disulfide bond</keyword>
<keyword evidence="5" id="KW-1133">Transmembrane helix</keyword>
<dbReference type="InterPro" id="IPR013106">
    <property type="entry name" value="Ig_V-set"/>
</dbReference>
<evidence type="ECO:0000313" key="13">
    <source>
        <dbReference type="Ensembl" id="ENSOABP00000065946.1"/>
    </source>
</evidence>
<dbReference type="GO" id="GO:0031295">
    <property type="term" value="P:T cell costimulation"/>
    <property type="evidence" value="ECO:0007669"/>
    <property type="project" value="TreeGrafter"/>
</dbReference>
<dbReference type="InterPro" id="IPR003599">
    <property type="entry name" value="Ig_sub"/>
</dbReference>
<keyword evidence="8" id="KW-0675">Receptor</keyword>
<dbReference type="Ensembl" id="ENSOABT00000074224.1">
    <property type="protein sequence ID" value="ENSOABP00000065946.1"/>
    <property type="gene ID" value="ENSOABG00000035160.1"/>
</dbReference>
<feature type="signal peptide" evidence="11">
    <location>
        <begin position="1"/>
        <end position="28"/>
    </location>
</feature>
<evidence type="ECO:0000256" key="6">
    <source>
        <dbReference type="ARBA" id="ARBA00023136"/>
    </source>
</evidence>
<dbReference type="Proteomes" id="UP000472276">
    <property type="component" value="Unassembled WGS sequence"/>
</dbReference>
<feature type="chain" id="PRO_5044193786" description="Ig-like domain-containing protein" evidence="11">
    <location>
        <begin position="29"/>
        <end position="182"/>
    </location>
</feature>
<reference evidence="13" key="3">
    <citation type="submission" date="2025-09" db="UniProtKB">
        <authorList>
            <consortium name="Ensembl"/>
        </authorList>
    </citation>
    <scope>IDENTIFICATION</scope>
</reference>
<dbReference type="PROSITE" id="PS50835">
    <property type="entry name" value="IG_LIKE"/>
    <property type="match status" value="1"/>
</dbReference>
<evidence type="ECO:0000256" key="5">
    <source>
        <dbReference type="ARBA" id="ARBA00022989"/>
    </source>
</evidence>
<dbReference type="GO" id="GO:0042130">
    <property type="term" value="P:negative regulation of T cell proliferation"/>
    <property type="evidence" value="ECO:0007669"/>
    <property type="project" value="TreeGrafter"/>
</dbReference>
<reference evidence="14" key="1">
    <citation type="submission" date="2020-03" db="EMBL/GenBank/DDBJ databases">
        <title>Evolution of repeat sequences and sex chromosomes of tilapia species revealed by chromosome-level genomes.</title>
        <authorList>
            <person name="Xu L."/>
            <person name="Tao W."/>
            <person name="Wang D."/>
            <person name="Zhou Q."/>
        </authorList>
    </citation>
    <scope>NUCLEOTIDE SEQUENCE [LARGE SCALE GENOMIC DNA]</scope>
    <source>
        <strain evidence="14">Israel</strain>
    </source>
</reference>
<dbReference type="AlphaFoldDB" id="A0AAZ1XCV6"/>
<keyword evidence="3" id="KW-0812">Transmembrane</keyword>
<dbReference type="GO" id="GO:0006955">
    <property type="term" value="P:immune response"/>
    <property type="evidence" value="ECO:0007669"/>
    <property type="project" value="TreeGrafter"/>
</dbReference>
<dbReference type="SUPFAM" id="SSF48726">
    <property type="entry name" value="Immunoglobulin"/>
    <property type="match status" value="1"/>
</dbReference>
<evidence type="ECO:0000256" key="3">
    <source>
        <dbReference type="ARBA" id="ARBA00022692"/>
    </source>
</evidence>
<accession>A0AAZ1XCV6</accession>
<keyword evidence="6" id="KW-0472">Membrane</keyword>
<dbReference type="SMART" id="SM00409">
    <property type="entry name" value="IG"/>
    <property type="match status" value="1"/>
</dbReference>
<keyword evidence="4 11" id="KW-0732">Signal</keyword>
<dbReference type="InterPro" id="IPR013783">
    <property type="entry name" value="Ig-like_fold"/>
</dbReference>
<comment type="subcellular location">
    <subcellularLocation>
        <location evidence="1">Cell membrane</location>
        <topology evidence="1">Single-pass type I membrane protein</topology>
    </subcellularLocation>
</comment>
<evidence type="ECO:0000259" key="12">
    <source>
        <dbReference type="PROSITE" id="PS50835"/>
    </source>
</evidence>
<evidence type="ECO:0000256" key="1">
    <source>
        <dbReference type="ARBA" id="ARBA00004251"/>
    </source>
</evidence>
<dbReference type="GO" id="GO:0007166">
    <property type="term" value="P:cell surface receptor signaling pathway"/>
    <property type="evidence" value="ECO:0007669"/>
    <property type="project" value="TreeGrafter"/>
</dbReference>
<evidence type="ECO:0000256" key="10">
    <source>
        <dbReference type="ARBA" id="ARBA00023319"/>
    </source>
</evidence>
<dbReference type="InterPro" id="IPR036179">
    <property type="entry name" value="Ig-like_dom_sf"/>
</dbReference>
<dbReference type="PANTHER" id="PTHR25466">
    <property type="entry name" value="T-LYMPHOCYTE ACTIVATION ANTIGEN"/>
    <property type="match status" value="1"/>
</dbReference>
<proteinExistence type="predicted"/>
<sequence>QFLIWAASWLWQKKLLVLMLGISSHASGVEVFVGEESVLLPCQVPANVSRSSTAVVWDRDEFKIPTVHMRLQTGDDLKNQNQRYFRRTIMSDKALQTGDLSLTLRNPTVSDSGNYTCIVRKYGQDEKRTETSDPKPPPGDLKLSRHLKALLGVVIGLILLSFCPGHGTRGQLFILLTIVEKD</sequence>
<name>A0AAZ1XCV6_OREAU</name>
<dbReference type="GO" id="GO:0071222">
    <property type="term" value="P:cellular response to lipopolysaccharide"/>
    <property type="evidence" value="ECO:0007669"/>
    <property type="project" value="TreeGrafter"/>
</dbReference>
<evidence type="ECO:0000256" key="8">
    <source>
        <dbReference type="ARBA" id="ARBA00023170"/>
    </source>
</evidence>
<keyword evidence="9" id="KW-0325">Glycoprotein</keyword>
<dbReference type="GO" id="GO:0009897">
    <property type="term" value="C:external side of plasma membrane"/>
    <property type="evidence" value="ECO:0007669"/>
    <property type="project" value="TreeGrafter"/>
</dbReference>
<keyword evidence="2" id="KW-1003">Cell membrane</keyword>
<evidence type="ECO:0000256" key="4">
    <source>
        <dbReference type="ARBA" id="ARBA00022729"/>
    </source>
</evidence>
<evidence type="ECO:0000256" key="9">
    <source>
        <dbReference type="ARBA" id="ARBA00023180"/>
    </source>
</evidence>
<dbReference type="InterPro" id="IPR007110">
    <property type="entry name" value="Ig-like_dom"/>
</dbReference>
<dbReference type="Pfam" id="PF07686">
    <property type="entry name" value="V-set"/>
    <property type="match status" value="1"/>
</dbReference>
<reference evidence="13" key="2">
    <citation type="submission" date="2025-08" db="UniProtKB">
        <authorList>
            <consortium name="Ensembl"/>
        </authorList>
    </citation>
    <scope>IDENTIFICATION</scope>
</reference>
<keyword evidence="10" id="KW-0393">Immunoglobulin domain</keyword>
<feature type="domain" description="Ig-like" evidence="12">
    <location>
        <begin position="34"/>
        <end position="131"/>
    </location>
</feature>
<keyword evidence="14" id="KW-1185">Reference proteome</keyword>
<evidence type="ECO:0000313" key="14">
    <source>
        <dbReference type="Proteomes" id="UP000472276"/>
    </source>
</evidence>
<evidence type="ECO:0000256" key="11">
    <source>
        <dbReference type="SAM" id="SignalP"/>
    </source>
</evidence>